<evidence type="ECO:0000313" key="2">
    <source>
        <dbReference type="EMBL" id="MBW8639260.1"/>
    </source>
</evidence>
<dbReference type="InterPro" id="IPR036390">
    <property type="entry name" value="WH_DNA-bd_sf"/>
</dbReference>
<dbReference type="Pfam" id="PF02082">
    <property type="entry name" value="Rrf2"/>
    <property type="match status" value="1"/>
</dbReference>
<dbReference type="RefSeq" id="WP_220229958.1">
    <property type="nucleotide sequence ID" value="NZ_JAICBX010000003.1"/>
</dbReference>
<dbReference type="InterPro" id="IPR036388">
    <property type="entry name" value="WH-like_DNA-bd_sf"/>
</dbReference>
<protein>
    <submittedName>
        <fullName evidence="2">Iron-responsive transcriptional regulator RirA</fullName>
    </submittedName>
</protein>
<dbReference type="PROSITE" id="PS51197">
    <property type="entry name" value="HTH_RRF2_2"/>
    <property type="match status" value="1"/>
</dbReference>
<dbReference type="Proteomes" id="UP001196509">
    <property type="component" value="Unassembled WGS sequence"/>
</dbReference>
<dbReference type="GO" id="GO:0003677">
    <property type="term" value="F:DNA binding"/>
    <property type="evidence" value="ECO:0007669"/>
    <property type="project" value="UniProtKB-KW"/>
</dbReference>
<dbReference type="InterPro" id="IPR030489">
    <property type="entry name" value="TR_Rrf2-type_CS"/>
</dbReference>
<proteinExistence type="predicted"/>
<dbReference type="PANTHER" id="PTHR33221:SF4">
    <property type="entry name" value="HTH-TYPE TRANSCRIPTIONAL REPRESSOR NSRR"/>
    <property type="match status" value="1"/>
</dbReference>
<keyword evidence="3" id="KW-1185">Reference proteome</keyword>
<dbReference type="NCBIfam" id="TIGR00738">
    <property type="entry name" value="rrf2_super"/>
    <property type="match status" value="1"/>
</dbReference>
<organism evidence="2 3">
    <name type="scientific">Flavimaribacter sediminis</name>
    <dbReference type="NCBI Taxonomy" id="2865987"/>
    <lineage>
        <taxon>Bacteria</taxon>
        <taxon>Pseudomonadati</taxon>
        <taxon>Pseudomonadota</taxon>
        <taxon>Alphaproteobacteria</taxon>
        <taxon>Hyphomicrobiales</taxon>
        <taxon>Rhizobiaceae</taxon>
        <taxon>Flavimaribacter</taxon>
    </lineage>
</organism>
<evidence type="ECO:0000313" key="3">
    <source>
        <dbReference type="Proteomes" id="UP001196509"/>
    </source>
</evidence>
<dbReference type="GO" id="GO:0005829">
    <property type="term" value="C:cytosol"/>
    <property type="evidence" value="ECO:0007669"/>
    <property type="project" value="TreeGrafter"/>
</dbReference>
<accession>A0AAE3D141</accession>
<sequence length="154" mass="17066">MRVTKQTNYAVRILMYCAANPMELSRVPEIAKAYGVSELFLFKILKPLVRARLIETVRGRNGGIKLARPAEEITLFDVVRETEDSFAMAECFENESADCPLVDSCALNTAWRDALNAFLMSLSKHTIADLSASRFDIVGRLGIPTEQPLAAAAR</sequence>
<gene>
    <name evidence="2" type="primary">rirA</name>
    <name evidence="2" type="ORF">K1W69_18840</name>
</gene>
<dbReference type="PANTHER" id="PTHR33221">
    <property type="entry name" value="WINGED HELIX-TURN-HELIX TRANSCRIPTIONAL REGULATOR, RRF2 FAMILY"/>
    <property type="match status" value="1"/>
</dbReference>
<dbReference type="NCBIfam" id="NF008886">
    <property type="entry name" value="PRK11920.1"/>
    <property type="match status" value="1"/>
</dbReference>
<dbReference type="InterPro" id="IPR000944">
    <property type="entry name" value="Tscrpt_reg_Rrf2"/>
</dbReference>
<name>A0AAE3D141_9HYPH</name>
<dbReference type="EMBL" id="JAICBX010000003">
    <property type="protein sequence ID" value="MBW8639260.1"/>
    <property type="molecule type" value="Genomic_DNA"/>
</dbReference>
<dbReference type="AlphaFoldDB" id="A0AAE3D141"/>
<dbReference type="Gene3D" id="1.10.10.10">
    <property type="entry name" value="Winged helix-like DNA-binding domain superfamily/Winged helix DNA-binding domain"/>
    <property type="match status" value="1"/>
</dbReference>
<reference evidence="2" key="1">
    <citation type="submission" date="2021-08" db="EMBL/GenBank/DDBJ databases">
        <title>Hoeflea bacterium WL0058 sp. nov., isolated from the sediment.</title>
        <authorList>
            <person name="Wang L."/>
            <person name="Zhang D."/>
        </authorList>
    </citation>
    <scope>NUCLEOTIDE SEQUENCE</scope>
    <source>
        <strain evidence="2">WL0058</strain>
    </source>
</reference>
<dbReference type="PROSITE" id="PS01332">
    <property type="entry name" value="HTH_RRF2_1"/>
    <property type="match status" value="1"/>
</dbReference>
<evidence type="ECO:0000256" key="1">
    <source>
        <dbReference type="ARBA" id="ARBA00023125"/>
    </source>
</evidence>
<comment type="caution">
    <text evidence="2">The sequence shown here is derived from an EMBL/GenBank/DDBJ whole genome shotgun (WGS) entry which is preliminary data.</text>
</comment>
<dbReference type="GO" id="GO:0003700">
    <property type="term" value="F:DNA-binding transcription factor activity"/>
    <property type="evidence" value="ECO:0007669"/>
    <property type="project" value="TreeGrafter"/>
</dbReference>
<dbReference type="SUPFAM" id="SSF46785">
    <property type="entry name" value="Winged helix' DNA-binding domain"/>
    <property type="match status" value="1"/>
</dbReference>
<keyword evidence="1" id="KW-0238">DNA-binding</keyword>